<keyword evidence="2" id="KW-1133">Transmembrane helix</keyword>
<keyword evidence="2" id="KW-0472">Membrane</keyword>
<dbReference type="Pfam" id="PF01616">
    <property type="entry name" value="Orbi_NS3"/>
    <property type="match status" value="1"/>
</dbReference>
<evidence type="ECO:0000313" key="3">
    <source>
        <dbReference type="EMBL" id="ALW83187.1"/>
    </source>
</evidence>
<dbReference type="Proteomes" id="UP000148311">
    <property type="component" value="Genome"/>
</dbReference>
<sequence length="211" mass="23622">MLARSLNEYKAMRPESEMSVVPYQPPAYPTAPTGTNGEKDFSSISLGVLNNAMNDTTAATQAEREEKVAYASFAEALRDSACVREIKKRVSSRTIVALEKEYNHQKRIYDFIRLILFIMSVIAIITSSLSAAIVVIPETKALKEEWISILIHVGNLFATGVYVGMSKYAERLDSFLKRTRKEIVKKRSYIEAANVTWDSDVDTLNFLKAAA</sequence>
<name>A0A0U3SAE6_9REOV</name>
<feature type="transmembrane region" description="Helical" evidence="2">
    <location>
        <begin position="146"/>
        <end position="165"/>
    </location>
</feature>
<evidence type="ECO:0000256" key="1">
    <source>
        <dbReference type="ARBA" id="ARBA00006302"/>
    </source>
</evidence>
<protein>
    <submittedName>
        <fullName evidence="3">NS3</fullName>
    </submittedName>
</protein>
<keyword evidence="2" id="KW-0812">Transmembrane</keyword>
<reference evidence="3 4" key="1">
    <citation type="journal article" date="2016" name="Arch. Virol.">
        <title>Complete genome sequence of a Chuzan virus strain isolated for the first time in mainland China.</title>
        <authorList>
            <person name="Yang H."/>
            <person name="Xiao L."/>
            <person name="Meng J."/>
            <person name="Xiong H."/>
            <person name="Gao L."/>
            <person name="Liao D."/>
            <person name="Li H."/>
        </authorList>
    </citation>
    <scope>NUCLEOTIDE SEQUENCE [LARGE SCALE GENOMIC DNA]</scope>
    <source>
        <strain evidence="3">SZ187</strain>
    </source>
</reference>
<feature type="transmembrane region" description="Helical" evidence="2">
    <location>
        <begin position="114"/>
        <end position="134"/>
    </location>
</feature>
<comment type="similarity">
    <text evidence="1">Belongs to the orbivirus NS3 family.</text>
</comment>
<accession>A0A0U3SAE6</accession>
<proteinExistence type="inferred from homology"/>
<organism evidence="3 4">
    <name type="scientific">Palyam virus</name>
    <dbReference type="NCBI Taxonomy" id="40059"/>
    <lineage>
        <taxon>Viruses</taxon>
        <taxon>Riboviria</taxon>
        <taxon>Orthornavirae</taxon>
        <taxon>Duplornaviricota</taxon>
        <taxon>Resentoviricetes</taxon>
        <taxon>Reovirales</taxon>
        <taxon>Sedoreoviridae</taxon>
        <taxon>Orbivirus</taxon>
        <taxon>Orbivirus palyamense</taxon>
    </lineage>
</organism>
<evidence type="ECO:0000256" key="2">
    <source>
        <dbReference type="SAM" id="Phobius"/>
    </source>
</evidence>
<dbReference type="EMBL" id="KT002597">
    <property type="protein sequence ID" value="ALW83187.1"/>
    <property type="molecule type" value="Genomic_RNA"/>
</dbReference>
<evidence type="ECO:0000313" key="4">
    <source>
        <dbReference type="Proteomes" id="UP000148311"/>
    </source>
</evidence>
<dbReference type="InterPro" id="IPR002565">
    <property type="entry name" value="Orbi_NS3"/>
</dbReference>